<comment type="cofactor">
    <cofactor evidence="7">
        <name>a divalent metal cation</name>
        <dbReference type="ChEBI" id="CHEBI:60240"/>
    </cofactor>
    <text evidence="7">Binds 1 divalent metal cation per subunit.</text>
</comment>
<comment type="function">
    <text evidence="7">Nucleotidase that shows phosphatase activity on nucleoside 5'-monophosphates.</text>
</comment>
<accession>A0AAE3EJC0</accession>
<evidence type="ECO:0000256" key="4">
    <source>
        <dbReference type="ARBA" id="ARBA00022723"/>
    </source>
</evidence>
<dbReference type="HAMAP" id="MF_00060">
    <property type="entry name" value="SurE"/>
    <property type="match status" value="1"/>
</dbReference>
<comment type="subcellular location">
    <subcellularLocation>
        <location evidence="7">Cytoplasm</location>
    </subcellularLocation>
</comment>
<comment type="similarity">
    <text evidence="2 7">Belongs to the SurE nucleotidase family.</text>
</comment>
<evidence type="ECO:0000256" key="2">
    <source>
        <dbReference type="ARBA" id="ARBA00011062"/>
    </source>
</evidence>
<dbReference type="GO" id="GO:0046872">
    <property type="term" value="F:metal ion binding"/>
    <property type="evidence" value="ECO:0007669"/>
    <property type="project" value="UniProtKB-UniRule"/>
</dbReference>
<dbReference type="Proteomes" id="UP001198163">
    <property type="component" value="Unassembled WGS sequence"/>
</dbReference>
<keyword evidence="4 7" id="KW-0479">Metal-binding</keyword>
<dbReference type="EMBL" id="JAINWA010000003">
    <property type="protein sequence ID" value="MCD1654843.1"/>
    <property type="molecule type" value="Genomic_DNA"/>
</dbReference>
<feature type="domain" description="Survival protein SurE-like phosphatase/nucleotidase" evidence="8">
    <location>
        <begin position="3"/>
        <end position="181"/>
    </location>
</feature>
<dbReference type="GO" id="GO:0004309">
    <property type="term" value="F:exopolyphosphatase activity"/>
    <property type="evidence" value="ECO:0007669"/>
    <property type="project" value="TreeGrafter"/>
</dbReference>
<dbReference type="GO" id="GO:0008254">
    <property type="term" value="F:3'-nucleotidase activity"/>
    <property type="evidence" value="ECO:0007669"/>
    <property type="project" value="TreeGrafter"/>
</dbReference>
<keyword evidence="5 7" id="KW-0547">Nucleotide-binding</keyword>
<reference evidence="9" key="1">
    <citation type="submission" date="2021-08" db="EMBL/GenBank/DDBJ databases">
        <title>Comparative analyses of Brucepasteria parasyntrophica and Teretinema zuelzerae.</title>
        <authorList>
            <person name="Song Y."/>
            <person name="Brune A."/>
        </authorList>
    </citation>
    <scope>NUCLEOTIDE SEQUENCE</scope>
    <source>
        <strain evidence="9">DSM 1903</strain>
    </source>
</reference>
<sequence length="245" mass="26086">MNILVTNDDGLSSEGLQVLASALSRDHDVWIVAPSMNRSGVSHGITMDEPLRFKQSGPKEFSCTGLPVDCSITGSQGIMPCIPDAIVSGINRGANLGTDIVYSGTAAAARQASFAGIPGIAVSLVSKTDEYLWQPLAGFIRDNLSALLSLCARDVFVNVNAPSISEYAGVRMTGVSRRDYRDSILMHDGPDGCKYSFFRGGDIQTDGDEKSDFEAVESGCVSISRIASQPFALEPDAGQARLFRL</sequence>
<organism evidence="9 10">
    <name type="scientific">Teretinema zuelzerae</name>
    <dbReference type="NCBI Taxonomy" id="156"/>
    <lineage>
        <taxon>Bacteria</taxon>
        <taxon>Pseudomonadati</taxon>
        <taxon>Spirochaetota</taxon>
        <taxon>Spirochaetia</taxon>
        <taxon>Spirochaetales</taxon>
        <taxon>Treponemataceae</taxon>
        <taxon>Teretinema</taxon>
    </lineage>
</organism>
<dbReference type="SUPFAM" id="SSF64167">
    <property type="entry name" value="SurE-like"/>
    <property type="match status" value="1"/>
</dbReference>
<evidence type="ECO:0000256" key="1">
    <source>
        <dbReference type="ARBA" id="ARBA00000815"/>
    </source>
</evidence>
<keyword evidence="10" id="KW-1185">Reference proteome</keyword>
<proteinExistence type="inferred from homology"/>
<dbReference type="InterPro" id="IPR002828">
    <property type="entry name" value="SurE-like_Pase/nucleotidase"/>
</dbReference>
<evidence type="ECO:0000313" key="10">
    <source>
        <dbReference type="Proteomes" id="UP001198163"/>
    </source>
</evidence>
<keyword evidence="6 7" id="KW-0378">Hydrolase</keyword>
<dbReference type="RefSeq" id="WP_230755439.1">
    <property type="nucleotide sequence ID" value="NZ_JAINWA010000003.1"/>
</dbReference>
<feature type="binding site" evidence="7">
    <location>
        <position position="91"/>
    </location>
    <ligand>
        <name>a divalent metal cation</name>
        <dbReference type="ChEBI" id="CHEBI:60240"/>
    </ligand>
</feature>
<evidence type="ECO:0000256" key="3">
    <source>
        <dbReference type="ARBA" id="ARBA00022490"/>
    </source>
</evidence>
<protein>
    <recommendedName>
        <fullName evidence="7">5'-nucleotidase SurE</fullName>
        <ecNumber evidence="7">3.1.3.5</ecNumber>
    </recommendedName>
    <alternativeName>
        <fullName evidence="7">Nucleoside 5'-monophosphate phosphohydrolase</fullName>
    </alternativeName>
</protein>
<dbReference type="PANTHER" id="PTHR30457">
    <property type="entry name" value="5'-NUCLEOTIDASE SURE"/>
    <property type="match status" value="1"/>
</dbReference>
<evidence type="ECO:0000256" key="6">
    <source>
        <dbReference type="ARBA" id="ARBA00022801"/>
    </source>
</evidence>
<keyword evidence="3 7" id="KW-0963">Cytoplasm</keyword>
<dbReference type="EC" id="3.1.3.5" evidence="7"/>
<evidence type="ECO:0000259" key="8">
    <source>
        <dbReference type="Pfam" id="PF01975"/>
    </source>
</evidence>
<dbReference type="InterPro" id="IPR030048">
    <property type="entry name" value="SurE"/>
</dbReference>
<dbReference type="InterPro" id="IPR036523">
    <property type="entry name" value="SurE-like_sf"/>
</dbReference>
<dbReference type="PANTHER" id="PTHR30457:SF12">
    <property type="entry name" value="5'_3'-NUCLEOTIDASE SURE"/>
    <property type="match status" value="1"/>
</dbReference>
<dbReference type="NCBIfam" id="TIGR00087">
    <property type="entry name" value="surE"/>
    <property type="match status" value="1"/>
</dbReference>
<dbReference type="Gene3D" id="3.40.1210.10">
    <property type="entry name" value="Survival protein SurE-like phosphatase/nucleotidase"/>
    <property type="match status" value="1"/>
</dbReference>
<dbReference type="GO" id="GO:0005737">
    <property type="term" value="C:cytoplasm"/>
    <property type="evidence" value="ECO:0007669"/>
    <property type="project" value="UniProtKB-SubCell"/>
</dbReference>
<gene>
    <name evidence="7 9" type="primary">surE</name>
    <name evidence="9" type="ORF">K7J14_09015</name>
</gene>
<dbReference type="Pfam" id="PF01975">
    <property type="entry name" value="SurE"/>
    <property type="match status" value="1"/>
</dbReference>
<dbReference type="GO" id="GO:0008253">
    <property type="term" value="F:5'-nucleotidase activity"/>
    <property type="evidence" value="ECO:0007669"/>
    <property type="project" value="UniProtKB-UniRule"/>
</dbReference>
<evidence type="ECO:0000256" key="7">
    <source>
        <dbReference type="HAMAP-Rule" id="MF_00060"/>
    </source>
</evidence>
<feature type="binding site" evidence="7">
    <location>
        <position position="39"/>
    </location>
    <ligand>
        <name>a divalent metal cation</name>
        <dbReference type="ChEBI" id="CHEBI:60240"/>
    </ligand>
</feature>
<evidence type="ECO:0000313" key="9">
    <source>
        <dbReference type="EMBL" id="MCD1654843.1"/>
    </source>
</evidence>
<evidence type="ECO:0000256" key="5">
    <source>
        <dbReference type="ARBA" id="ARBA00022741"/>
    </source>
</evidence>
<feature type="binding site" evidence="7">
    <location>
        <position position="9"/>
    </location>
    <ligand>
        <name>a divalent metal cation</name>
        <dbReference type="ChEBI" id="CHEBI:60240"/>
    </ligand>
</feature>
<dbReference type="AlphaFoldDB" id="A0AAE3EJC0"/>
<feature type="binding site" evidence="7">
    <location>
        <position position="8"/>
    </location>
    <ligand>
        <name>a divalent metal cation</name>
        <dbReference type="ChEBI" id="CHEBI:60240"/>
    </ligand>
</feature>
<name>A0AAE3EJC0_9SPIR</name>
<dbReference type="GO" id="GO:0000166">
    <property type="term" value="F:nucleotide binding"/>
    <property type="evidence" value="ECO:0007669"/>
    <property type="project" value="UniProtKB-KW"/>
</dbReference>
<comment type="catalytic activity">
    <reaction evidence="1 7">
        <text>a ribonucleoside 5'-phosphate + H2O = a ribonucleoside + phosphate</text>
        <dbReference type="Rhea" id="RHEA:12484"/>
        <dbReference type="ChEBI" id="CHEBI:15377"/>
        <dbReference type="ChEBI" id="CHEBI:18254"/>
        <dbReference type="ChEBI" id="CHEBI:43474"/>
        <dbReference type="ChEBI" id="CHEBI:58043"/>
        <dbReference type="EC" id="3.1.3.5"/>
    </reaction>
</comment>
<comment type="caution">
    <text evidence="9">The sequence shown here is derived from an EMBL/GenBank/DDBJ whole genome shotgun (WGS) entry which is preliminary data.</text>
</comment>